<dbReference type="EMBL" id="JABWDY010009353">
    <property type="protein sequence ID" value="KAF5201497.1"/>
    <property type="molecule type" value="Genomic_DNA"/>
</dbReference>
<evidence type="ECO:0000256" key="4">
    <source>
        <dbReference type="ARBA" id="ARBA00022821"/>
    </source>
</evidence>
<feature type="transmembrane region" description="Helical" evidence="9">
    <location>
        <begin position="15"/>
        <end position="39"/>
    </location>
</feature>
<dbReference type="InterPro" id="IPR004326">
    <property type="entry name" value="Mlo"/>
</dbReference>
<gene>
    <name evidence="10" type="ORF">FRX31_008916</name>
</gene>
<evidence type="ECO:0000313" key="10">
    <source>
        <dbReference type="EMBL" id="KAF5201497.1"/>
    </source>
</evidence>
<keyword evidence="6 9" id="KW-0472">Membrane</keyword>
<dbReference type="PANTHER" id="PTHR31942:SF57">
    <property type="entry name" value="MLO-LIKE PROTEIN"/>
    <property type="match status" value="1"/>
</dbReference>
<reference evidence="10 11" key="1">
    <citation type="submission" date="2020-06" db="EMBL/GenBank/DDBJ databases">
        <title>Transcriptomic and genomic resources for Thalictrum thalictroides and T. hernandezii: Facilitating candidate gene discovery in an emerging model plant lineage.</title>
        <authorList>
            <person name="Arias T."/>
            <person name="Riano-Pachon D.M."/>
            <person name="Di Stilio V.S."/>
        </authorList>
    </citation>
    <scope>NUCLEOTIDE SEQUENCE [LARGE SCALE GENOMIC DNA]</scope>
    <source>
        <strain evidence="11">cv. WT478/WT964</strain>
        <tissue evidence="10">Leaves</tissue>
    </source>
</reference>
<keyword evidence="5 9" id="KW-1133">Transmembrane helix</keyword>
<evidence type="ECO:0000256" key="5">
    <source>
        <dbReference type="ARBA" id="ARBA00022989"/>
    </source>
</evidence>
<dbReference type="Pfam" id="PF03094">
    <property type="entry name" value="Mlo"/>
    <property type="match status" value="1"/>
</dbReference>
<evidence type="ECO:0000256" key="6">
    <source>
        <dbReference type="ARBA" id="ARBA00023136"/>
    </source>
</evidence>
<comment type="similarity">
    <text evidence="2">Belongs to the MLO family.</text>
</comment>
<evidence type="ECO:0000256" key="7">
    <source>
        <dbReference type="ARBA" id="ARBA00023265"/>
    </source>
</evidence>
<dbReference type="Proteomes" id="UP000554482">
    <property type="component" value="Unassembled WGS sequence"/>
</dbReference>
<evidence type="ECO:0000313" key="11">
    <source>
        <dbReference type="Proteomes" id="UP000554482"/>
    </source>
</evidence>
<comment type="subcellular location">
    <subcellularLocation>
        <location evidence="1">Membrane</location>
        <topology evidence="1">Multi-pass membrane protein</topology>
    </subcellularLocation>
</comment>
<sequence>MDHQFAQSSLEETPAWAVSVVCLVLIVLSMLIEAALELLTKFLQRRKKNSLKQAMGKIKTELMIMGFISLLLTIGEDLIVKICITEATANSFLPCEEPPHSKKPSVSDAEQVAQKNAMLPIEHEDLSHCEAKGMISMISSEGLKQLHIFIFVLTVFHVLYCVLTMALGIAKMRKWKSWEEETRTLDYEIAYDPRRFQLTRQTPFGKRHLKFWSDQPLLLWPVCFVRQFSDSLTKADYFTLRNGFIVEHFAEGSNFDFQKFLVRAFDEDFVQVVGIRILQLLLATFYSATGKLKKMVLAVGTKLQNVVTKMCLESRNKTKVVHGIMLVKPNDNLFWFSKPQWLLHVIHFILFQMGSGMKETIFTERIAKGLKHWHSLARQNLHKNRSLTKKEQLREHIENGLTKWYSLAHHSLSRNKSTSTAHSSEPRETHTREGSISDVQELHSEENEQLPSLPIKNAPTEITDEVIQHQTLSGRTNDGEVSFRTSSEQYQPSVLSISNSSTTEIIDEVYKKIITRGKAHSDIIFGMSSEHEQPLPMSTANSATTKITEGLIQHQSIRKGTYDGEISFGTSFKDLDCNKDIESTTSSTDKITSCTEIIEEMMQHPTVTEGTHDGEISFRTLGKQEQPPVLSIRNSSTTEIIEEVDNKIITKGTTHSGIIFGTPAEHEHPLPMSTANSATTKITEGLIKHENITKGTYDGEISFGTSWKI</sequence>
<evidence type="ECO:0000256" key="3">
    <source>
        <dbReference type="ARBA" id="ARBA00022692"/>
    </source>
</evidence>
<dbReference type="GO" id="GO:0006952">
    <property type="term" value="P:defense response"/>
    <property type="evidence" value="ECO:0007669"/>
    <property type="project" value="UniProtKB-KW"/>
</dbReference>
<dbReference type="OrthoDB" id="1388414at2759"/>
<protein>
    <submittedName>
        <fullName evidence="10">Mlo-like protein</fullName>
    </submittedName>
</protein>
<dbReference type="PANTHER" id="PTHR31942">
    <property type="entry name" value="MLO-LIKE PROTEIN 1"/>
    <property type="match status" value="1"/>
</dbReference>
<evidence type="ECO:0000256" key="9">
    <source>
        <dbReference type="SAM" id="Phobius"/>
    </source>
</evidence>
<feature type="compositionally biased region" description="Basic and acidic residues" evidence="8">
    <location>
        <begin position="424"/>
        <end position="446"/>
    </location>
</feature>
<organism evidence="10 11">
    <name type="scientific">Thalictrum thalictroides</name>
    <name type="common">Rue-anemone</name>
    <name type="synonym">Anemone thalictroides</name>
    <dbReference type="NCBI Taxonomy" id="46969"/>
    <lineage>
        <taxon>Eukaryota</taxon>
        <taxon>Viridiplantae</taxon>
        <taxon>Streptophyta</taxon>
        <taxon>Embryophyta</taxon>
        <taxon>Tracheophyta</taxon>
        <taxon>Spermatophyta</taxon>
        <taxon>Magnoliopsida</taxon>
        <taxon>Ranunculales</taxon>
        <taxon>Ranunculaceae</taxon>
        <taxon>Thalictroideae</taxon>
        <taxon>Thalictrum</taxon>
    </lineage>
</organism>
<evidence type="ECO:0000256" key="2">
    <source>
        <dbReference type="ARBA" id="ARBA00006574"/>
    </source>
</evidence>
<accession>A0A7J6WX78</accession>
<keyword evidence="7" id="KW-0568">Pathogenesis-related protein</keyword>
<evidence type="ECO:0000256" key="8">
    <source>
        <dbReference type="SAM" id="MobiDB-lite"/>
    </source>
</evidence>
<keyword evidence="4" id="KW-0611">Plant defense</keyword>
<dbReference type="GO" id="GO:0016020">
    <property type="term" value="C:membrane"/>
    <property type="evidence" value="ECO:0007669"/>
    <property type="project" value="UniProtKB-SubCell"/>
</dbReference>
<dbReference type="AlphaFoldDB" id="A0A7J6WX78"/>
<keyword evidence="3 9" id="KW-0812">Transmembrane</keyword>
<keyword evidence="11" id="KW-1185">Reference proteome</keyword>
<evidence type="ECO:0000256" key="1">
    <source>
        <dbReference type="ARBA" id="ARBA00004141"/>
    </source>
</evidence>
<feature type="transmembrane region" description="Helical" evidence="9">
    <location>
        <begin position="146"/>
        <end position="170"/>
    </location>
</feature>
<feature type="region of interest" description="Disordered" evidence="8">
    <location>
        <begin position="415"/>
        <end position="457"/>
    </location>
</feature>
<comment type="caution">
    <text evidence="10">The sequence shown here is derived from an EMBL/GenBank/DDBJ whole genome shotgun (WGS) entry which is preliminary data.</text>
</comment>
<proteinExistence type="inferred from homology"/>
<name>A0A7J6WX78_THATH</name>